<protein>
    <submittedName>
        <fullName evidence="1">Uncharacterized protein</fullName>
    </submittedName>
</protein>
<gene>
    <name evidence="1" type="ORF">EAG_08383</name>
</gene>
<evidence type="ECO:0000313" key="2">
    <source>
        <dbReference type="Proteomes" id="UP000000311"/>
    </source>
</evidence>
<name>E2A9F3_CAMFO</name>
<organism evidence="2">
    <name type="scientific">Camponotus floridanus</name>
    <name type="common">Florida carpenter ant</name>
    <dbReference type="NCBI Taxonomy" id="104421"/>
    <lineage>
        <taxon>Eukaryota</taxon>
        <taxon>Metazoa</taxon>
        <taxon>Ecdysozoa</taxon>
        <taxon>Arthropoda</taxon>
        <taxon>Hexapoda</taxon>
        <taxon>Insecta</taxon>
        <taxon>Pterygota</taxon>
        <taxon>Neoptera</taxon>
        <taxon>Endopterygota</taxon>
        <taxon>Hymenoptera</taxon>
        <taxon>Apocrita</taxon>
        <taxon>Aculeata</taxon>
        <taxon>Formicoidea</taxon>
        <taxon>Formicidae</taxon>
        <taxon>Formicinae</taxon>
        <taxon>Camponotus</taxon>
    </lineage>
</organism>
<dbReference type="EMBL" id="GL437846">
    <property type="protein sequence ID" value="EFN69938.1"/>
    <property type="molecule type" value="Genomic_DNA"/>
</dbReference>
<proteinExistence type="predicted"/>
<reference evidence="1 2" key="1">
    <citation type="journal article" date="2010" name="Science">
        <title>Genomic comparison of the ants Camponotus floridanus and Harpegnathos saltator.</title>
        <authorList>
            <person name="Bonasio R."/>
            <person name="Zhang G."/>
            <person name="Ye C."/>
            <person name="Mutti N.S."/>
            <person name="Fang X."/>
            <person name="Qin N."/>
            <person name="Donahue G."/>
            <person name="Yang P."/>
            <person name="Li Q."/>
            <person name="Li C."/>
            <person name="Zhang P."/>
            <person name="Huang Z."/>
            <person name="Berger S.L."/>
            <person name="Reinberg D."/>
            <person name="Wang J."/>
            <person name="Liebig J."/>
        </authorList>
    </citation>
    <scope>NUCLEOTIDE SEQUENCE [LARGE SCALE GENOMIC DNA]</scope>
    <source>
        <strain evidence="2">C129</strain>
    </source>
</reference>
<accession>E2A9F3</accession>
<sequence>QNCPTLLNQQREIGTREDAIKIHSLLLHQLCAPVFKSMILYAWHASKLIEDRPIFLNLNEICF</sequence>
<feature type="non-terminal residue" evidence="1">
    <location>
        <position position="1"/>
    </location>
</feature>
<feature type="non-terminal residue" evidence="1">
    <location>
        <position position="63"/>
    </location>
</feature>
<dbReference type="Proteomes" id="UP000000311">
    <property type="component" value="Unassembled WGS sequence"/>
</dbReference>
<keyword evidence="2" id="KW-1185">Reference proteome</keyword>
<dbReference type="InParanoid" id="E2A9F3"/>
<dbReference type="AlphaFoldDB" id="E2A9F3"/>
<evidence type="ECO:0000313" key="1">
    <source>
        <dbReference type="EMBL" id="EFN69938.1"/>
    </source>
</evidence>